<dbReference type="GO" id="GO:0016787">
    <property type="term" value="F:hydrolase activity"/>
    <property type="evidence" value="ECO:0007669"/>
    <property type="project" value="UniProtKB-KW"/>
</dbReference>
<dbReference type="PANTHER" id="PTHR47700:SF2">
    <property type="entry name" value="CHITINASE"/>
    <property type="match status" value="1"/>
</dbReference>
<organism evidence="4 5">
    <name type="scientific">Colletotrichum navitas</name>
    <dbReference type="NCBI Taxonomy" id="681940"/>
    <lineage>
        <taxon>Eukaryota</taxon>
        <taxon>Fungi</taxon>
        <taxon>Dikarya</taxon>
        <taxon>Ascomycota</taxon>
        <taxon>Pezizomycotina</taxon>
        <taxon>Sordariomycetes</taxon>
        <taxon>Hypocreomycetidae</taxon>
        <taxon>Glomerellales</taxon>
        <taxon>Glomerellaceae</taxon>
        <taxon>Colletotrichum</taxon>
        <taxon>Colletotrichum graminicola species complex</taxon>
    </lineage>
</organism>
<keyword evidence="2" id="KW-0843">Virulence</keyword>
<evidence type="ECO:0000313" key="5">
    <source>
        <dbReference type="Proteomes" id="UP001230504"/>
    </source>
</evidence>
<dbReference type="Gene3D" id="3.20.20.80">
    <property type="entry name" value="Glycosidases"/>
    <property type="match status" value="1"/>
</dbReference>
<sequence length="76" mass="8691">MSIDGLVKFMDTWGFIGMDYDWEYPGAEDRGGGADDTANFVLLCQDMKQAFGTKYGYSITLPASYWYLRYFDIAVM</sequence>
<dbReference type="GO" id="GO:0005975">
    <property type="term" value="P:carbohydrate metabolic process"/>
    <property type="evidence" value="ECO:0007669"/>
    <property type="project" value="InterPro"/>
</dbReference>
<keyword evidence="5" id="KW-1185">Reference proteome</keyword>
<dbReference type="InterPro" id="IPR001223">
    <property type="entry name" value="Glyco_hydro18_cat"/>
</dbReference>
<evidence type="ECO:0000256" key="2">
    <source>
        <dbReference type="ARBA" id="ARBA00023026"/>
    </source>
</evidence>
<keyword evidence="4" id="KW-0378">Hydrolase</keyword>
<dbReference type="RefSeq" id="XP_060412635.1">
    <property type="nucleotide sequence ID" value="XM_060563830.1"/>
</dbReference>
<dbReference type="Proteomes" id="UP001230504">
    <property type="component" value="Unassembled WGS sequence"/>
</dbReference>
<protein>
    <submittedName>
        <fullName evidence="4">Glycoside hydrolase superfamily</fullName>
    </submittedName>
</protein>
<keyword evidence="1" id="KW-0147">Chitin-binding</keyword>
<dbReference type="GeneID" id="85448070"/>
<accession>A0AAD8PXL1</accession>
<gene>
    <name evidence="4" type="ORF">LY79DRAFT_670835</name>
</gene>
<name>A0AAD8PXL1_9PEZI</name>
<reference evidence="4" key="1">
    <citation type="submission" date="2021-06" db="EMBL/GenBank/DDBJ databases">
        <title>Comparative genomics, transcriptomics and evolutionary studies reveal genomic signatures of adaptation to plant cell wall in hemibiotrophic fungi.</title>
        <authorList>
            <consortium name="DOE Joint Genome Institute"/>
            <person name="Baroncelli R."/>
            <person name="Diaz J.F."/>
            <person name="Benocci T."/>
            <person name="Peng M."/>
            <person name="Battaglia E."/>
            <person name="Haridas S."/>
            <person name="Andreopoulos W."/>
            <person name="Labutti K."/>
            <person name="Pangilinan J."/>
            <person name="Floch G.L."/>
            <person name="Makela M.R."/>
            <person name="Henrissat B."/>
            <person name="Grigoriev I.V."/>
            <person name="Crouch J.A."/>
            <person name="De Vries R.P."/>
            <person name="Sukno S.A."/>
            <person name="Thon M.R."/>
        </authorList>
    </citation>
    <scope>NUCLEOTIDE SEQUENCE</scope>
    <source>
        <strain evidence="4">CBS 125086</strain>
    </source>
</reference>
<dbReference type="PANTHER" id="PTHR47700">
    <property type="entry name" value="V CHITINASE, PUTATIVE (AFU_ORTHOLOGUE AFUA_6G13720)-RELATED"/>
    <property type="match status" value="1"/>
</dbReference>
<dbReference type="SUPFAM" id="SSF51445">
    <property type="entry name" value="(Trans)glycosidases"/>
    <property type="match status" value="1"/>
</dbReference>
<evidence type="ECO:0000313" key="4">
    <source>
        <dbReference type="EMBL" id="KAK1585618.1"/>
    </source>
</evidence>
<dbReference type="AlphaFoldDB" id="A0AAD8PXL1"/>
<proteinExistence type="predicted"/>
<dbReference type="InterPro" id="IPR053214">
    <property type="entry name" value="LysM12-like"/>
</dbReference>
<dbReference type="GO" id="GO:0008061">
    <property type="term" value="F:chitin binding"/>
    <property type="evidence" value="ECO:0007669"/>
    <property type="project" value="UniProtKB-KW"/>
</dbReference>
<dbReference type="EMBL" id="JAHLJV010000042">
    <property type="protein sequence ID" value="KAK1585618.1"/>
    <property type="molecule type" value="Genomic_DNA"/>
</dbReference>
<dbReference type="PROSITE" id="PS51910">
    <property type="entry name" value="GH18_2"/>
    <property type="match status" value="1"/>
</dbReference>
<dbReference type="Pfam" id="PF00704">
    <property type="entry name" value="Glyco_hydro_18"/>
    <property type="match status" value="1"/>
</dbReference>
<feature type="domain" description="GH18" evidence="3">
    <location>
        <begin position="1"/>
        <end position="76"/>
    </location>
</feature>
<evidence type="ECO:0000256" key="1">
    <source>
        <dbReference type="ARBA" id="ARBA00022669"/>
    </source>
</evidence>
<comment type="caution">
    <text evidence="4">The sequence shown here is derived from an EMBL/GenBank/DDBJ whole genome shotgun (WGS) entry which is preliminary data.</text>
</comment>
<evidence type="ECO:0000259" key="3">
    <source>
        <dbReference type="PROSITE" id="PS51910"/>
    </source>
</evidence>
<dbReference type="InterPro" id="IPR017853">
    <property type="entry name" value="GH"/>
</dbReference>